<dbReference type="SUPFAM" id="SSF48726">
    <property type="entry name" value="Immunoglobulin"/>
    <property type="match status" value="1"/>
</dbReference>
<organism evidence="2 3">
    <name type="scientific">Glossina palpalis gambiensis</name>
    <dbReference type="NCBI Taxonomy" id="67801"/>
    <lineage>
        <taxon>Eukaryota</taxon>
        <taxon>Metazoa</taxon>
        <taxon>Ecdysozoa</taxon>
        <taxon>Arthropoda</taxon>
        <taxon>Hexapoda</taxon>
        <taxon>Insecta</taxon>
        <taxon>Pterygota</taxon>
        <taxon>Neoptera</taxon>
        <taxon>Endopterygota</taxon>
        <taxon>Diptera</taxon>
        <taxon>Brachycera</taxon>
        <taxon>Muscomorpha</taxon>
        <taxon>Hippoboscoidea</taxon>
        <taxon>Glossinidae</taxon>
        <taxon>Glossina</taxon>
    </lineage>
</organism>
<dbReference type="VEuPathDB" id="VectorBase:GPPI006462"/>
<dbReference type="Proteomes" id="UP000092460">
    <property type="component" value="Unassembled WGS sequence"/>
</dbReference>
<proteinExistence type="predicted"/>
<dbReference type="InterPro" id="IPR013783">
    <property type="entry name" value="Ig-like_fold"/>
</dbReference>
<dbReference type="PROSITE" id="PS50835">
    <property type="entry name" value="IG_LIKE"/>
    <property type="match status" value="1"/>
</dbReference>
<dbReference type="InterPro" id="IPR007110">
    <property type="entry name" value="Ig-like_dom"/>
</dbReference>
<name>A0A1B0AS06_9MUSC</name>
<accession>A0A1B0AS06</accession>
<protein>
    <recommendedName>
        <fullName evidence="1">Ig-like domain-containing protein</fullName>
    </recommendedName>
</protein>
<dbReference type="InterPro" id="IPR036179">
    <property type="entry name" value="Ig-like_dom_sf"/>
</dbReference>
<evidence type="ECO:0000259" key="1">
    <source>
        <dbReference type="PROSITE" id="PS50835"/>
    </source>
</evidence>
<dbReference type="PANTHER" id="PTHR23278">
    <property type="entry name" value="SIDESTEP PROTEIN"/>
    <property type="match status" value="1"/>
</dbReference>
<evidence type="ECO:0000313" key="3">
    <source>
        <dbReference type="Proteomes" id="UP000092460"/>
    </source>
</evidence>
<reference evidence="3" key="1">
    <citation type="submission" date="2015-01" db="EMBL/GenBank/DDBJ databases">
        <authorList>
            <person name="Aksoy S."/>
            <person name="Warren W."/>
            <person name="Wilson R.K."/>
        </authorList>
    </citation>
    <scope>NUCLEOTIDE SEQUENCE [LARGE SCALE GENOMIC DNA]</scope>
    <source>
        <strain evidence="3">IAEA</strain>
    </source>
</reference>
<dbReference type="PANTHER" id="PTHR23278:SF19">
    <property type="entry name" value="OBSCURIN"/>
    <property type="match status" value="1"/>
</dbReference>
<dbReference type="Gene3D" id="2.60.40.10">
    <property type="entry name" value="Immunoglobulins"/>
    <property type="match status" value="1"/>
</dbReference>
<reference evidence="2" key="2">
    <citation type="submission" date="2020-05" db="UniProtKB">
        <authorList>
            <consortium name="EnsemblMetazoa"/>
        </authorList>
    </citation>
    <scope>IDENTIFICATION</scope>
    <source>
        <strain evidence="2">IAEA</strain>
    </source>
</reference>
<dbReference type="InterPro" id="IPR026209">
    <property type="entry name" value="Wolframin_fam"/>
</dbReference>
<dbReference type="AlphaFoldDB" id="A0A1B0AS06"/>
<sequence length="341" mass="38966">MQPRTTLLQHFSRLTTKATLIPDNRRLTLFAVGIQQSKFEEGKGNNSERNAKQEEFRFGLRISSQTDGIESAYNSIISEQLMTTAQLALADGVEICAQSLIPTLQLDLGSNLNPEDIEEGDDVYFECKVHANPAAYKVIWKHNTFTFSSQVTNPYASEKRIWQLKLAKSARKDEDTETQIVGRNILEPNHLRAQLLIVNGYEYLRTCEHNNNIKHSNNTSCVMEKTLKCSYIRERLCVKPYCNSVNFMLTYSQFTINDRKVNRASCNFQGKESVNLFQKCYNEGCAVTTENESKVRACLSMTPCERAAPKPARELFACIRMLESTLRLSNLKRRCDDIEMK</sequence>
<keyword evidence="3" id="KW-1185">Reference proteome</keyword>
<dbReference type="PRINTS" id="PR02060">
    <property type="entry name" value="WOLFFAMILY"/>
</dbReference>
<dbReference type="STRING" id="67801.A0A1B0AS06"/>
<evidence type="ECO:0000313" key="2">
    <source>
        <dbReference type="EnsemblMetazoa" id="GPPI006462-PA"/>
    </source>
</evidence>
<dbReference type="EMBL" id="JXJN01002638">
    <property type="status" value="NOT_ANNOTATED_CDS"/>
    <property type="molecule type" value="Genomic_DNA"/>
</dbReference>
<feature type="domain" description="Ig-like" evidence="1">
    <location>
        <begin position="102"/>
        <end position="143"/>
    </location>
</feature>
<dbReference type="EnsemblMetazoa" id="GPPI006462-RA">
    <property type="protein sequence ID" value="GPPI006462-PA"/>
    <property type="gene ID" value="GPPI006462"/>
</dbReference>